<name>D8LKP9_ECTSI</name>
<keyword evidence="1" id="KW-0472">Membrane</keyword>
<proteinExistence type="predicted"/>
<keyword evidence="3" id="KW-1185">Reference proteome</keyword>
<gene>
    <name evidence="2" type="ORF">Esi_0301_0031</name>
</gene>
<evidence type="ECO:0000256" key="1">
    <source>
        <dbReference type="SAM" id="Phobius"/>
    </source>
</evidence>
<feature type="transmembrane region" description="Helical" evidence="1">
    <location>
        <begin position="20"/>
        <end position="46"/>
    </location>
</feature>
<dbReference type="InParanoid" id="D8LKP9"/>
<evidence type="ECO:0000313" key="3">
    <source>
        <dbReference type="Proteomes" id="UP000002630"/>
    </source>
</evidence>
<protein>
    <submittedName>
        <fullName evidence="2">Uncharacterized protein</fullName>
    </submittedName>
</protein>
<dbReference type="AlphaFoldDB" id="D8LKP9"/>
<feature type="transmembrane region" description="Helical" evidence="1">
    <location>
        <begin position="58"/>
        <end position="77"/>
    </location>
</feature>
<feature type="transmembrane region" description="Helical" evidence="1">
    <location>
        <begin position="126"/>
        <end position="145"/>
    </location>
</feature>
<dbReference type="Gene3D" id="1.10.287.70">
    <property type="match status" value="1"/>
</dbReference>
<evidence type="ECO:0000313" key="2">
    <source>
        <dbReference type="EMBL" id="CBN79648.1"/>
    </source>
</evidence>
<sequence length="183" mass="18972">MSELRDVLPPLGERARAARLAFLGVVAALAAAMVLSYPLGAIARLFSPSRPPSARRRLASAVFAVYLSLACLTLCLAEDGWTGLDAAYFSTATLTTERGRQGSGIDFTRPMSQQDEEEHQARVADAIWALVGFLMVLLGCAGVFLRASRGGGGGAVDEGGDLPATTSVLGAVFSALLALSTVG</sequence>
<accession>D8LKP9</accession>
<keyword evidence="1" id="KW-0812">Transmembrane</keyword>
<keyword evidence="1" id="KW-1133">Transmembrane helix</keyword>
<dbReference type="EMBL" id="FN648489">
    <property type="protein sequence ID" value="CBN79648.1"/>
    <property type="molecule type" value="Genomic_DNA"/>
</dbReference>
<organism evidence="2 3">
    <name type="scientific">Ectocarpus siliculosus</name>
    <name type="common">Brown alga</name>
    <name type="synonym">Conferva siliculosa</name>
    <dbReference type="NCBI Taxonomy" id="2880"/>
    <lineage>
        <taxon>Eukaryota</taxon>
        <taxon>Sar</taxon>
        <taxon>Stramenopiles</taxon>
        <taxon>Ochrophyta</taxon>
        <taxon>PX clade</taxon>
        <taxon>Phaeophyceae</taxon>
        <taxon>Ectocarpales</taxon>
        <taxon>Ectocarpaceae</taxon>
        <taxon>Ectocarpus</taxon>
    </lineage>
</organism>
<dbReference type="Proteomes" id="UP000002630">
    <property type="component" value="Linkage Group LG09"/>
</dbReference>
<dbReference type="EMBL" id="FN649734">
    <property type="protein sequence ID" value="CBN79648.1"/>
    <property type="molecule type" value="Genomic_DNA"/>
</dbReference>
<reference evidence="2 3" key="1">
    <citation type="journal article" date="2010" name="Nature">
        <title>The Ectocarpus genome and the independent evolution of multicellularity in brown algae.</title>
        <authorList>
            <person name="Cock J.M."/>
            <person name="Sterck L."/>
            <person name="Rouze P."/>
            <person name="Scornet D."/>
            <person name="Allen A.E."/>
            <person name="Amoutzias G."/>
            <person name="Anthouard V."/>
            <person name="Artiguenave F."/>
            <person name="Aury J.M."/>
            <person name="Badger J.H."/>
            <person name="Beszteri B."/>
            <person name="Billiau K."/>
            <person name="Bonnet E."/>
            <person name="Bothwell J.H."/>
            <person name="Bowler C."/>
            <person name="Boyen C."/>
            <person name="Brownlee C."/>
            <person name="Carrano C.J."/>
            <person name="Charrier B."/>
            <person name="Cho G.Y."/>
            <person name="Coelho S.M."/>
            <person name="Collen J."/>
            <person name="Corre E."/>
            <person name="Da Silva C."/>
            <person name="Delage L."/>
            <person name="Delaroque N."/>
            <person name="Dittami S.M."/>
            <person name="Doulbeau S."/>
            <person name="Elias M."/>
            <person name="Farnham G."/>
            <person name="Gachon C.M."/>
            <person name="Gschloessl B."/>
            <person name="Heesch S."/>
            <person name="Jabbari K."/>
            <person name="Jubin C."/>
            <person name="Kawai H."/>
            <person name="Kimura K."/>
            <person name="Kloareg B."/>
            <person name="Kupper F.C."/>
            <person name="Lang D."/>
            <person name="Le Bail A."/>
            <person name="Leblanc C."/>
            <person name="Lerouge P."/>
            <person name="Lohr M."/>
            <person name="Lopez P.J."/>
            <person name="Martens C."/>
            <person name="Maumus F."/>
            <person name="Michel G."/>
            <person name="Miranda-Saavedra D."/>
            <person name="Morales J."/>
            <person name="Moreau H."/>
            <person name="Motomura T."/>
            <person name="Nagasato C."/>
            <person name="Napoli C.A."/>
            <person name="Nelson D.R."/>
            <person name="Nyvall-Collen P."/>
            <person name="Peters A.F."/>
            <person name="Pommier C."/>
            <person name="Potin P."/>
            <person name="Poulain J."/>
            <person name="Quesneville H."/>
            <person name="Read B."/>
            <person name="Rensing S.A."/>
            <person name="Ritter A."/>
            <person name="Rousvoal S."/>
            <person name="Samanta M."/>
            <person name="Samson G."/>
            <person name="Schroeder D.C."/>
            <person name="Segurens B."/>
            <person name="Strittmatter M."/>
            <person name="Tonon T."/>
            <person name="Tregear J.W."/>
            <person name="Valentin K."/>
            <person name="von Dassow P."/>
            <person name="Yamagishi T."/>
            <person name="Van de Peer Y."/>
            <person name="Wincker P."/>
        </authorList>
    </citation>
    <scope>NUCLEOTIDE SEQUENCE [LARGE SCALE GENOMIC DNA]</scope>
    <source>
        <strain evidence="3">Ec32 / CCAP1310/4</strain>
    </source>
</reference>